<evidence type="ECO:0000313" key="3">
    <source>
        <dbReference type="WBParaSite" id="MCU_006096-RA"/>
    </source>
</evidence>
<dbReference type="InterPro" id="IPR010515">
    <property type="entry name" value="Collagenase_NC10/endostatin"/>
</dbReference>
<evidence type="ECO:0000259" key="2">
    <source>
        <dbReference type="Pfam" id="PF06482"/>
    </source>
</evidence>
<dbReference type="InterPro" id="IPR016187">
    <property type="entry name" value="CTDL_fold"/>
</dbReference>
<keyword evidence="1" id="KW-0732">Signal</keyword>
<sequence>MQAWLSFALVLTALRIEIVTAELQYDPWQEDTQLDSIKTSDNVDRLRSRTPLNGRRQSLLKPQVNFATDFANKDKVWMLLPWKLDKEVAFPKPQDDTSEHYLKSNRATDYTKKIFLAPYPRKIQGGELYGFANAERACRESGQAFHADGGFRALLTTHNRPLSKILPKHMYNLSVVNIEGDLLAETWGDFIDGKITDHPLIAMDGTKDHIGPRWSWKYFWLGDGYGRTCEHWLSSYFMDVANVFAFDYQSGQVVNEISSCSASLHLLCYSVCDEYGSFL</sequence>
<name>A0A5K3FBG0_MESCO</name>
<feature type="chain" id="PRO_5043207550" evidence="1">
    <location>
        <begin position="22"/>
        <end position="279"/>
    </location>
</feature>
<dbReference type="WBParaSite" id="MCU_006096-RB">
    <property type="protein sequence ID" value="MCU_006096-RB"/>
    <property type="gene ID" value="MCU_006096"/>
</dbReference>
<dbReference type="WBParaSite" id="MCU_006096-RA">
    <property type="protein sequence ID" value="MCU_006096-RA"/>
    <property type="gene ID" value="MCU_006096"/>
</dbReference>
<accession>A0A5K3FBG0</accession>
<reference evidence="3 4" key="1">
    <citation type="submission" date="2019-11" db="UniProtKB">
        <authorList>
            <consortium name="WormBaseParasite"/>
        </authorList>
    </citation>
    <scope>IDENTIFICATION</scope>
</reference>
<dbReference type="SUPFAM" id="SSF56436">
    <property type="entry name" value="C-type lectin-like"/>
    <property type="match status" value="1"/>
</dbReference>
<evidence type="ECO:0000313" key="4">
    <source>
        <dbReference type="WBParaSite" id="MCU_006096-RB"/>
    </source>
</evidence>
<evidence type="ECO:0000256" key="1">
    <source>
        <dbReference type="SAM" id="SignalP"/>
    </source>
</evidence>
<dbReference type="InterPro" id="IPR016186">
    <property type="entry name" value="C-type_lectin-like/link_sf"/>
</dbReference>
<feature type="signal peptide" evidence="1">
    <location>
        <begin position="1"/>
        <end position="21"/>
    </location>
</feature>
<organism evidence="3">
    <name type="scientific">Mesocestoides corti</name>
    <name type="common">Flatworm</name>
    <dbReference type="NCBI Taxonomy" id="53468"/>
    <lineage>
        <taxon>Eukaryota</taxon>
        <taxon>Metazoa</taxon>
        <taxon>Spiralia</taxon>
        <taxon>Lophotrochozoa</taxon>
        <taxon>Platyhelminthes</taxon>
        <taxon>Cestoda</taxon>
        <taxon>Eucestoda</taxon>
        <taxon>Cyclophyllidea</taxon>
        <taxon>Mesocestoididae</taxon>
        <taxon>Mesocestoides</taxon>
    </lineage>
</organism>
<dbReference type="AlphaFoldDB" id="A0A5K3FBG0"/>
<protein>
    <submittedName>
        <fullName evidence="3 4">Endostatin domain-containing protein</fullName>
    </submittedName>
</protein>
<dbReference type="Pfam" id="PF06482">
    <property type="entry name" value="Endostatin"/>
    <property type="match status" value="1"/>
</dbReference>
<proteinExistence type="predicted"/>
<feature type="domain" description="Collagenase NC10/endostatin" evidence="2">
    <location>
        <begin position="124"/>
        <end position="269"/>
    </location>
</feature>
<dbReference type="Gene3D" id="3.10.100.10">
    <property type="entry name" value="Mannose-Binding Protein A, subunit A"/>
    <property type="match status" value="1"/>
</dbReference>